<name>A0ABN9VPD7_9DINO</name>
<evidence type="ECO:0000313" key="3">
    <source>
        <dbReference type="Proteomes" id="UP001189429"/>
    </source>
</evidence>
<gene>
    <name evidence="2" type="ORF">PCOR1329_LOCUS59194</name>
</gene>
<organism evidence="2 3">
    <name type="scientific">Prorocentrum cordatum</name>
    <dbReference type="NCBI Taxonomy" id="2364126"/>
    <lineage>
        <taxon>Eukaryota</taxon>
        <taxon>Sar</taxon>
        <taxon>Alveolata</taxon>
        <taxon>Dinophyceae</taxon>
        <taxon>Prorocentrales</taxon>
        <taxon>Prorocentraceae</taxon>
        <taxon>Prorocentrum</taxon>
    </lineage>
</organism>
<evidence type="ECO:0000256" key="1">
    <source>
        <dbReference type="SAM" id="SignalP"/>
    </source>
</evidence>
<dbReference type="Proteomes" id="UP001189429">
    <property type="component" value="Unassembled WGS sequence"/>
</dbReference>
<feature type="signal peptide" evidence="1">
    <location>
        <begin position="1"/>
        <end position="32"/>
    </location>
</feature>
<evidence type="ECO:0000313" key="2">
    <source>
        <dbReference type="EMBL" id="CAK0874230.1"/>
    </source>
</evidence>
<proteinExistence type="predicted"/>
<accession>A0ABN9VPD7</accession>
<feature type="chain" id="PRO_5045868798" description="Peptide-O-fucosyltransferase 1" evidence="1">
    <location>
        <begin position="33"/>
        <end position="386"/>
    </location>
</feature>
<protein>
    <recommendedName>
        <fullName evidence="4">Peptide-O-fucosyltransferase 1</fullName>
    </recommendedName>
</protein>
<comment type="caution">
    <text evidence="2">The sequence shown here is derived from an EMBL/GenBank/DDBJ whole genome shotgun (WGS) entry which is preliminary data.</text>
</comment>
<keyword evidence="1" id="KW-0732">Signal</keyword>
<keyword evidence="3" id="KW-1185">Reference proteome</keyword>
<dbReference type="EMBL" id="CAUYUJ010017373">
    <property type="protein sequence ID" value="CAK0874230.1"/>
    <property type="molecule type" value="Genomic_DNA"/>
</dbReference>
<sequence>MARGARRSPAALRVLGAALLFLLRSSAPSCAALTAAAASGAQAPSRSPARPAGARIVSALVFDPGECRLCAFNGPAAPRLFIDGREDGLGSNFEGILSGMAIARKAGMSFGGVVGGGRVCHGQEVGRLVSELFGVQREHLYQEAIPMLALRVMGLGDLEESRRPGQNASGDVWLRANLPLSGPGAGHIGEFLDHEFLEALRADMLPRLAERSPIAAIRRGHGPVVAMHVRRGDVSQSVNWGRYTKNEFYYDLADRIRAQLPGTEVHAWSETSGSSAPEDFDGFRDRNITVHLDTDIVETWSHMAQAQVLVMAKSSFSFTSAVLNRGCVVYQTYLTSPLQSFTATMPPCTPEALTKRPLQCSPDQTMPVVDQQKLSACLARPGAHAP</sequence>
<reference evidence="2" key="1">
    <citation type="submission" date="2023-10" db="EMBL/GenBank/DDBJ databases">
        <authorList>
            <person name="Chen Y."/>
            <person name="Shah S."/>
            <person name="Dougan E. K."/>
            <person name="Thang M."/>
            <person name="Chan C."/>
        </authorList>
    </citation>
    <scope>NUCLEOTIDE SEQUENCE [LARGE SCALE GENOMIC DNA]</scope>
</reference>
<evidence type="ECO:0008006" key="4">
    <source>
        <dbReference type="Google" id="ProtNLM"/>
    </source>
</evidence>